<dbReference type="InterPro" id="IPR058245">
    <property type="entry name" value="NreC/VraR/RcsB-like_REC"/>
</dbReference>
<evidence type="ECO:0000256" key="3">
    <source>
        <dbReference type="PROSITE-ProRule" id="PRU00169"/>
    </source>
</evidence>
<evidence type="ECO:0000256" key="1">
    <source>
        <dbReference type="ARBA" id="ARBA00022553"/>
    </source>
</evidence>
<dbReference type="RefSeq" id="WP_152349337.1">
    <property type="nucleotide sequence ID" value="NZ_WBSN01000001.1"/>
</dbReference>
<feature type="region of interest" description="Disordered" evidence="4">
    <location>
        <begin position="550"/>
        <end position="570"/>
    </location>
</feature>
<accession>A0A7K3TFH5</accession>
<keyword evidence="5" id="KW-0812">Transmembrane</keyword>
<dbReference type="InterPro" id="IPR016032">
    <property type="entry name" value="Sig_transdc_resp-reg_C-effctor"/>
</dbReference>
<dbReference type="InterPro" id="IPR001789">
    <property type="entry name" value="Sig_transdc_resp-reg_receiver"/>
</dbReference>
<dbReference type="GO" id="GO:0016020">
    <property type="term" value="C:membrane"/>
    <property type="evidence" value="ECO:0007669"/>
    <property type="project" value="InterPro"/>
</dbReference>
<dbReference type="InterPro" id="IPR039420">
    <property type="entry name" value="WalR-like"/>
</dbReference>
<dbReference type="Gene3D" id="3.30.565.10">
    <property type="entry name" value="Histidine kinase-like ATPase, C-terminal domain"/>
    <property type="match status" value="1"/>
</dbReference>
<evidence type="ECO:0000313" key="8">
    <source>
        <dbReference type="EMBL" id="NEG77400.1"/>
    </source>
</evidence>
<dbReference type="PROSITE" id="PS50110">
    <property type="entry name" value="RESPONSE_REGULATORY"/>
    <property type="match status" value="1"/>
</dbReference>
<keyword evidence="5" id="KW-0472">Membrane</keyword>
<keyword evidence="2" id="KW-0238">DNA-binding</keyword>
<keyword evidence="9" id="KW-1185">Reference proteome</keyword>
<evidence type="ECO:0000256" key="4">
    <source>
        <dbReference type="SAM" id="MobiDB-lite"/>
    </source>
</evidence>
<feature type="transmembrane region" description="Helical" evidence="5">
    <location>
        <begin position="45"/>
        <end position="62"/>
    </location>
</feature>
<dbReference type="SMART" id="SM00448">
    <property type="entry name" value="REC"/>
    <property type="match status" value="1"/>
</dbReference>
<feature type="domain" description="Response regulatory" evidence="7">
    <location>
        <begin position="409"/>
        <end position="525"/>
    </location>
</feature>
<dbReference type="GO" id="GO:0003677">
    <property type="term" value="F:DNA binding"/>
    <property type="evidence" value="ECO:0007669"/>
    <property type="project" value="UniProtKB-KW"/>
</dbReference>
<feature type="transmembrane region" description="Helical" evidence="5">
    <location>
        <begin position="116"/>
        <end position="136"/>
    </location>
</feature>
<keyword evidence="1 3" id="KW-0597">Phosphoprotein</keyword>
<dbReference type="PRINTS" id="PR00038">
    <property type="entry name" value="HTHLUXR"/>
</dbReference>
<dbReference type="Gene3D" id="1.20.5.1930">
    <property type="match status" value="1"/>
</dbReference>
<dbReference type="Pfam" id="PF00196">
    <property type="entry name" value="GerE"/>
    <property type="match status" value="1"/>
</dbReference>
<sequence>MKVHTEDAIALFGVLLCTLFGTAGMGDWVWASVAVASIVFMRRRFTVFAVLAAVVSAAYTTVYGSFTLIGQLMSIASAFLCGVSWVKHCRLVGLASCLLPVVAFGLHLVIIRSTDWTMPVAGLFAGSLMLAAWQAGRLNRAKDMRLKAEEERRIMAEHDSDMRARLAVLEERMRINHEMHDILAHTLTGITVQAESGRTTTADPTARTVFADISQASREAVADLRALLSDNTKEDHSPEPTLDQFDGLIIGYRRHGLIIDLHQADTQSPYLPTGLSHAVYRVAEECLTNAQRYAQPRCVDLSLTITGDDIRLHCENPYEALPCASASSNTHERQRHGHGLDGIRWRCEQYDGHASVSMTNGLCSIDAVWPLPHQREPLAAASNETAEWTQARRAAMMTMPNTDGTRPIRVMLIDNQTLILDGFARIIDAQPDMSVIATATDGETAIRTARQAKPDVILMDVRMPGLDGIQTTRIIIHDLPETRIIGLTSYDTDAYAIGMLDAGASGFLLKNSSAERFLDAIRATVSGNTVMDTTTMNRLNRRLVTGSVQTSAPVTASADDGEASYSRNDDLPDFTSREHVILARVVQGDSNEQIAANLGVSVSTVKTHIGNILRKTGQTNRVRLIVWAVRHSMDGYPNPRKNTE</sequence>
<evidence type="ECO:0000256" key="2">
    <source>
        <dbReference type="ARBA" id="ARBA00023125"/>
    </source>
</evidence>
<dbReference type="GO" id="GO:0000155">
    <property type="term" value="F:phosphorelay sensor kinase activity"/>
    <property type="evidence" value="ECO:0007669"/>
    <property type="project" value="InterPro"/>
</dbReference>
<dbReference type="InterPro" id="IPR000792">
    <property type="entry name" value="Tscrpt_reg_LuxR_C"/>
</dbReference>
<dbReference type="Pfam" id="PF00072">
    <property type="entry name" value="Response_reg"/>
    <property type="match status" value="1"/>
</dbReference>
<reference evidence="8 9" key="1">
    <citation type="submission" date="2019-10" db="EMBL/GenBank/DDBJ databases">
        <title>Bifidobacterium from non-human primates.</title>
        <authorList>
            <person name="Modesto M."/>
        </authorList>
    </citation>
    <scope>NUCLEOTIDE SEQUENCE [LARGE SCALE GENOMIC DNA]</scope>
    <source>
        <strain evidence="8 9">TREC</strain>
    </source>
</reference>
<dbReference type="Gene3D" id="3.40.50.2300">
    <property type="match status" value="1"/>
</dbReference>
<dbReference type="SUPFAM" id="SSF52172">
    <property type="entry name" value="CheY-like"/>
    <property type="match status" value="1"/>
</dbReference>
<dbReference type="EMBL" id="WHZY01000001">
    <property type="protein sequence ID" value="NEG77400.1"/>
    <property type="molecule type" value="Genomic_DNA"/>
</dbReference>
<comment type="caution">
    <text evidence="8">The sequence shown here is derived from an EMBL/GenBank/DDBJ whole genome shotgun (WGS) entry which is preliminary data.</text>
</comment>
<dbReference type="OrthoDB" id="227596at2"/>
<dbReference type="Pfam" id="PF07730">
    <property type="entry name" value="HisKA_3"/>
    <property type="match status" value="1"/>
</dbReference>
<feature type="transmembrane region" description="Helical" evidence="5">
    <location>
        <begin position="12"/>
        <end position="33"/>
    </location>
</feature>
<dbReference type="CDD" id="cd06170">
    <property type="entry name" value="LuxR_C_like"/>
    <property type="match status" value="1"/>
</dbReference>
<dbReference type="PANTHER" id="PTHR43214">
    <property type="entry name" value="TWO-COMPONENT RESPONSE REGULATOR"/>
    <property type="match status" value="1"/>
</dbReference>
<keyword evidence="5" id="KW-1133">Transmembrane helix</keyword>
<dbReference type="InterPro" id="IPR036890">
    <property type="entry name" value="HATPase_C_sf"/>
</dbReference>
<dbReference type="Proteomes" id="UP000469763">
    <property type="component" value="Unassembled WGS sequence"/>
</dbReference>
<dbReference type="AlphaFoldDB" id="A0A7K3TFH5"/>
<gene>
    <name evidence="8" type="ORF">GFD22_00015</name>
</gene>
<feature type="transmembrane region" description="Helical" evidence="5">
    <location>
        <begin position="91"/>
        <end position="110"/>
    </location>
</feature>
<feature type="domain" description="HTH luxR-type" evidence="6">
    <location>
        <begin position="567"/>
        <end position="632"/>
    </location>
</feature>
<protein>
    <submittedName>
        <fullName evidence="8">Response regulator</fullName>
    </submittedName>
</protein>
<dbReference type="PROSITE" id="PS50043">
    <property type="entry name" value="HTH_LUXR_2"/>
    <property type="match status" value="1"/>
</dbReference>
<feature type="modified residue" description="4-aspartylphosphate" evidence="3">
    <location>
        <position position="460"/>
    </location>
</feature>
<dbReference type="SUPFAM" id="SSF55874">
    <property type="entry name" value="ATPase domain of HSP90 chaperone/DNA topoisomerase II/histidine kinase"/>
    <property type="match status" value="1"/>
</dbReference>
<evidence type="ECO:0000259" key="7">
    <source>
        <dbReference type="PROSITE" id="PS50110"/>
    </source>
</evidence>
<dbReference type="InterPro" id="IPR011712">
    <property type="entry name" value="Sig_transdc_His_kin_sub3_dim/P"/>
</dbReference>
<dbReference type="SUPFAM" id="SSF46894">
    <property type="entry name" value="C-terminal effector domain of the bipartite response regulators"/>
    <property type="match status" value="1"/>
</dbReference>
<dbReference type="InterPro" id="IPR011006">
    <property type="entry name" value="CheY-like_superfamily"/>
</dbReference>
<evidence type="ECO:0000259" key="6">
    <source>
        <dbReference type="PROSITE" id="PS50043"/>
    </source>
</evidence>
<evidence type="ECO:0000313" key="9">
    <source>
        <dbReference type="Proteomes" id="UP000469763"/>
    </source>
</evidence>
<evidence type="ECO:0000256" key="5">
    <source>
        <dbReference type="SAM" id="Phobius"/>
    </source>
</evidence>
<proteinExistence type="predicted"/>
<dbReference type="PROSITE" id="PS00622">
    <property type="entry name" value="HTH_LUXR_1"/>
    <property type="match status" value="1"/>
</dbReference>
<dbReference type="PANTHER" id="PTHR43214:SF43">
    <property type="entry name" value="TWO-COMPONENT RESPONSE REGULATOR"/>
    <property type="match status" value="1"/>
</dbReference>
<dbReference type="SMART" id="SM00421">
    <property type="entry name" value="HTH_LUXR"/>
    <property type="match status" value="1"/>
</dbReference>
<dbReference type="GO" id="GO:0006355">
    <property type="term" value="P:regulation of DNA-templated transcription"/>
    <property type="evidence" value="ECO:0007669"/>
    <property type="project" value="InterPro"/>
</dbReference>
<name>A0A7K3TFH5_9BIFI</name>
<dbReference type="GO" id="GO:0046983">
    <property type="term" value="F:protein dimerization activity"/>
    <property type="evidence" value="ECO:0007669"/>
    <property type="project" value="InterPro"/>
</dbReference>
<dbReference type="CDD" id="cd17535">
    <property type="entry name" value="REC_NarL-like"/>
    <property type="match status" value="1"/>
</dbReference>
<organism evidence="8 9">
    <name type="scientific">Bifidobacterium avesanii</name>
    <dbReference type="NCBI Taxonomy" id="1798157"/>
    <lineage>
        <taxon>Bacteria</taxon>
        <taxon>Bacillati</taxon>
        <taxon>Actinomycetota</taxon>
        <taxon>Actinomycetes</taxon>
        <taxon>Bifidobacteriales</taxon>
        <taxon>Bifidobacteriaceae</taxon>
        <taxon>Bifidobacterium</taxon>
    </lineage>
</organism>